<gene>
    <name evidence="1" type="ORF">BK662_13910</name>
</gene>
<comment type="caution">
    <text evidence="1">The sequence shown here is derived from an EMBL/GenBank/DDBJ whole genome shotgun (WGS) entry which is preliminary data.</text>
</comment>
<accession>A0A423HPR1</accession>
<dbReference type="AlphaFoldDB" id="A0A423HPR1"/>
<name>A0A423HPR1_9PSED</name>
<proteinExistence type="predicted"/>
<dbReference type="RefSeq" id="WP_123358653.1">
    <property type="nucleotide sequence ID" value="NZ_MOBM01000019.1"/>
</dbReference>
<protein>
    <submittedName>
        <fullName evidence="1">Uncharacterized protein</fullName>
    </submittedName>
</protein>
<evidence type="ECO:0000313" key="1">
    <source>
        <dbReference type="EMBL" id="RON15200.1"/>
    </source>
</evidence>
<organism evidence="1 2">
    <name type="scientific">Pseudomonas frederiksbergensis</name>
    <dbReference type="NCBI Taxonomy" id="104087"/>
    <lineage>
        <taxon>Bacteria</taxon>
        <taxon>Pseudomonadati</taxon>
        <taxon>Pseudomonadota</taxon>
        <taxon>Gammaproteobacteria</taxon>
        <taxon>Pseudomonadales</taxon>
        <taxon>Pseudomonadaceae</taxon>
        <taxon>Pseudomonas</taxon>
    </lineage>
</organism>
<sequence>MPYSTPDTYIVDGNITIFLGSHSEIFKQDILHSSLLGHLISNSHSIASDAWMSSYKKTLESLSWITRSTAQQLMKKQSMSILKFAKPALSGHLSTAELKELSDVLGIIKNLPKDSDAIAALLNRIQIDNDRQPSITTVCPLLTVISANKTVISFRLVFDTSHPVDLAILDEELSQKVVLDGPQTTQWSAYLAEEKYASVRDKIIEKLGSKIKTNLHHLTPPEDADIRNV</sequence>
<reference evidence="1 2" key="1">
    <citation type="submission" date="2016-10" db="EMBL/GenBank/DDBJ databases">
        <title>Comparative genome analysis of multiple Pseudomonas spp. focuses on biocontrol and plant growth promoting traits.</title>
        <authorList>
            <person name="Tao X.-Y."/>
            <person name="Taylor C.G."/>
        </authorList>
    </citation>
    <scope>NUCLEOTIDE SEQUENCE [LARGE SCALE GENOMIC DNA]</scope>
    <source>
        <strain evidence="1 2">36C6</strain>
    </source>
</reference>
<dbReference type="Proteomes" id="UP000284002">
    <property type="component" value="Unassembled WGS sequence"/>
</dbReference>
<dbReference type="EMBL" id="MOBM01000019">
    <property type="protein sequence ID" value="RON15200.1"/>
    <property type="molecule type" value="Genomic_DNA"/>
</dbReference>
<evidence type="ECO:0000313" key="2">
    <source>
        <dbReference type="Proteomes" id="UP000284002"/>
    </source>
</evidence>